<reference evidence="1 2" key="2">
    <citation type="submission" date="2019-09" db="EMBL/GenBank/DDBJ databases">
        <title>Taxonomic note: a critical rebuttal of the proposed division of the genus Arcobacter into six genera, emended descriptions of Arcobacter anaerophilus and the genus Arcobacter, and an assessment of genus-level boundaries for Epsilonproteobacteria using in silico genomic comparator tools.</title>
        <authorList>
            <person name="On S.L.W."/>
            <person name="Miller W.G."/>
            <person name="Biggs P."/>
            <person name="Cornelius A."/>
            <person name="Vandamme P."/>
        </authorList>
    </citation>
    <scope>NUCLEOTIDE SEQUENCE [LARGE SCALE GENOMIC DNA]</scope>
    <source>
        <strain evidence="1 2">CCUG 56899</strain>
    </source>
</reference>
<organism evidence="1 2">
    <name type="scientific">Arcobacter porcinus</name>
    <dbReference type="NCBI Taxonomy" id="1935204"/>
    <lineage>
        <taxon>Bacteria</taxon>
        <taxon>Pseudomonadati</taxon>
        <taxon>Campylobacterota</taxon>
        <taxon>Epsilonproteobacteria</taxon>
        <taxon>Campylobacterales</taxon>
        <taxon>Arcobacteraceae</taxon>
        <taxon>Arcobacter</taxon>
    </lineage>
</organism>
<evidence type="ECO:0000313" key="1">
    <source>
        <dbReference type="EMBL" id="QEP39824.1"/>
    </source>
</evidence>
<protein>
    <submittedName>
        <fullName evidence="1">Uncharacterized protein</fullName>
    </submittedName>
</protein>
<dbReference type="EMBL" id="CP036246">
    <property type="protein sequence ID" value="QEP39824.1"/>
    <property type="molecule type" value="Genomic_DNA"/>
</dbReference>
<dbReference type="KEGG" id="apoc:APORC_0185"/>
<evidence type="ECO:0000313" key="2">
    <source>
        <dbReference type="Proteomes" id="UP000322644"/>
    </source>
</evidence>
<dbReference type="RefSeq" id="WP_066386141.1">
    <property type="nucleotide sequence ID" value="NZ_CP036246.2"/>
</dbReference>
<proteinExistence type="predicted"/>
<name>A0A5C2HC97_9BACT</name>
<gene>
    <name evidence="1" type="ORF">APORC_0185</name>
</gene>
<dbReference type="AlphaFoldDB" id="A0A5C2HC97"/>
<accession>A0A5C2HC97</accession>
<sequence>MILNISKIKTEALLLFCRDLINSYKDSESNLGLDDLLEEEFKKINSDIYKQLNNLLQEPSFYIKNQSSFRVKAILKSYNFINSSISKSLQKDEAFNPSMLLFSLLALWFKEFNKEANSKEYIFFILYQYSNVYDKFLLKIKDSNFRDMNIKMIEIAEKTIEKYEEFSL</sequence>
<reference evidence="1 2" key="1">
    <citation type="submission" date="2019-09" db="EMBL/GenBank/DDBJ databases">
        <title>Complete genome sequencing of four Arcobacter species reveals a diverse suite of mobile elements.</title>
        <authorList>
            <person name="Miller W.G."/>
            <person name="Yee E."/>
            <person name="Bono J.L."/>
        </authorList>
    </citation>
    <scope>NUCLEOTIDE SEQUENCE [LARGE SCALE GENOMIC DNA]</scope>
    <source>
        <strain evidence="1 2">CCUG 56899</strain>
    </source>
</reference>
<dbReference type="Proteomes" id="UP000322644">
    <property type="component" value="Chromosome"/>
</dbReference>